<name>A0A9W9YTK0_9CNID</name>
<sequence length="216" mass="23727">MGLGSTQTNSIGCYNVILESVPLMLESVKSASVKPGSVFTIVDYGCADGGTSMPLLYACVKELRQTYGDDLPIHVIYEDQPVNDFKSLYLRLQGLIPGPNSYFLDFANTFVSTCGTNFYSQCIPPESVNLGFSSTAMHWLRDKPCDITGALHHTMITVPEETEKFKNQAAHDWETLLLARAKELVSGKKSLFRQLAPIICLQLVSGLNRDVRSPGA</sequence>
<dbReference type="InterPro" id="IPR029063">
    <property type="entry name" value="SAM-dependent_MTases_sf"/>
</dbReference>
<evidence type="ECO:0000256" key="1">
    <source>
        <dbReference type="ARBA" id="ARBA00022723"/>
    </source>
</evidence>
<dbReference type="InterPro" id="IPR005299">
    <property type="entry name" value="MeTrfase_7"/>
</dbReference>
<evidence type="ECO:0000256" key="2">
    <source>
        <dbReference type="ARBA" id="ARBA00022842"/>
    </source>
</evidence>
<comment type="caution">
    <text evidence="3">The sequence shown here is derived from an EMBL/GenBank/DDBJ whole genome shotgun (WGS) entry which is preliminary data.</text>
</comment>
<dbReference type="PANTHER" id="PTHR31009">
    <property type="entry name" value="S-ADENOSYL-L-METHIONINE:CARBOXYL METHYLTRANSFERASE FAMILY PROTEIN"/>
    <property type="match status" value="1"/>
</dbReference>
<dbReference type="SUPFAM" id="SSF53335">
    <property type="entry name" value="S-adenosyl-L-methionine-dependent methyltransferases"/>
    <property type="match status" value="1"/>
</dbReference>
<accession>A0A9W9YTK0</accession>
<keyword evidence="2" id="KW-0460">Magnesium</keyword>
<keyword evidence="1" id="KW-0479">Metal-binding</keyword>
<proteinExistence type="predicted"/>
<dbReference type="GO" id="GO:0046872">
    <property type="term" value="F:metal ion binding"/>
    <property type="evidence" value="ECO:0007669"/>
    <property type="project" value="UniProtKB-KW"/>
</dbReference>
<dbReference type="InterPro" id="IPR042086">
    <property type="entry name" value="MeTrfase_capping"/>
</dbReference>
<dbReference type="Pfam" id="PF03492">
    <property type="entry name" value="Methyltransf_7"/>
    <property type="match status" value="1"/>
</dbReference>
<evidence type="ECO:0000313" key="3">
    <source>
        <dbReference type="EMBL" id="KAJ7369260.1"/>
    </source>
</evidence>
<evidence type="ECO:0000313" key="4">
    <source>
        <dbReference type="Proteomes" id="UP001163046"/>
    </source>
</evidence>
<dbReference type="GO" id="GO:0008168">
    <property type="term" value="F:methyltransferase activity"/>
    <property type="evidence" value="ECO:0007669"/>
    <property type="project" value="InterPro"/>
</dbReference>
<dbReference type="Gene3D" id="3.40.50.150">
    <property type="entry name" value="Vaccinia Virus protein VP39"/>
    <property type="match status" value="1"/>
</dbReference>
<organism evidence="3 4">
    <name type="scientific">Desmophyllum pertusum</name>
    <dbReference type="NCBI Taxonomy" id="174260"/>
    <lineage>
        <taxon>Eukaryota</taxon>
        <taxon>Metazoa</taxon>
        <taxon>Cnidaria</taxon>
        <taxon>Anthozoa</taxon>
        <taxon>Hexacorallia</taxon>
        <taxon>Scleractinia</taxon>
        <taxon>Caryophylliina</taxon>
        <taxon>Caryophylliidae</taxon>
        <taxon>Desmophyllum</taxon>
    </lineage>
</organism>
<dbReference type="EMBL" id="MU827142">
    <property type="protein sequence ID" value="KAJ7369260.1"/>
    <property type="molecule type" value="Genomic_DNA"/>
</dbReference>
<dbReference type="AlphaFoldDB" id="A0A9W9YTK0"/>
<keyword evidence="4" id="KW-1185">Reference proteome</keyword>
<dbReference type="Gene3D" id="1.10.1200.270">
    <property type="entry name" value="Methyltransferase, alpha-helical capping domain"/>
    <property type="match status" value="1"/>
</dbReference>
<dbReference type="OrthoDB" id="1890922at2759"/>
<dbReference type="Proteomes" id="UP001163046">
    <property type="component" value="Unassembled WGS sequence"/>
</dbReference>
<protein>
    <submittedName>
        <fullName evidence="3">Uncharacterized protein</fullName>
    </submittedName>
</protein>
<reference evidence="3" key="1">
    <citation type="submission" date="2023-01" db="EMBL/GenBank/DDBJ databases">
        <title>Genome assembly of the deep-sea coral Lophelia pertusa.</title>
        <authorList>
            <person name="Herrera S."/>
            <person name="Cordes E."/>
        </authorList>
    </citation>
    <scope>NUCLEOTIDE SEQUENCE</scope>
    <source>
        <strain evidence="3">USNM1676648</strain>
        <tissue evidence="3">Polyp</tissue>
    </source>
</reference>
<gene>
    <name evidence="3" type="ORF">OS493_040224</name>
</gene>